<comment type="subunit">
    <text evidence="3">Tetramer of two alpha and two beta chains.</text>
</comment>
<keyword evidence="7" id="KW-0057">Aromatic amino acid biosynthesis</keyword>
<gene>
    <name evidence="10" type="primary">trpA</name>
    <name evidence="10" type="ORF">CARN1_1670</name>
</gene>
<dbReference type="HAMAP" id="MF_00131">
    <property type="entry name" value="Trp_synth_alpha"/>
    <property type="match status" value="1"/>
</dbReference>
<comment type="function">
    <text evidence="1">The alpha subunit is responsible for the aldol cleavage of indoleglycerol phosphate to indole and glyceraldehyde 3-phosphate.</text>
</comment>
<keyword evidence="8 10" id="KW-0456">Lyase</keyword>
<dbReference type="InterPro" id="IPR011060">
    <property type="entry name" value="RibuloseP-bd_barrel"/>
</dbReference>
<organism evidence="10">
    <name type="scientific">mine drainage metagenome</name>
    <dbReference type="NCBI Taxonomy" id="410659"/>
    <lineage>
        <taxon>unclassified sequences</taxon>
        <taxon>metagenomes</taxon>
        <taxon>ecological metagenomes</taxon>
    </lineage>
</organism>
<evidence type="ECO:0000256" key="3">
    <source>
        <dbReference type="ARBA" id="ARBA00011270"/>
    </source>
</evidence>
<dbReference type="EC" id="4.2.1.20" evidence="4"/>
<dbReference type="Gene3D" id="3.20.20.70">
    <property type="entry name" value="Aldolase class I"/>
    <property type="match status" value="1"/>
</dbReference>
<protein>
    <recommendedName>
        <fullName evidence="4">tryptophan synthase</fullName>
        <ecNumber evidence="4">4.2.1.20</ecNumber>
    </recommendedName>
</protein>
<evidence type="ECO:0000256" key="4">
    <source>
        <dbReference type="ARBA" id="ARBA00012043"/>
    </source>
</evidence>
<dbReference type="InterPro" id="IPR002028">
    <property type="entry name" value="Trp_synthase_suA"/>
</dbReference>
<dbReference type="GO" id="GO:0004834">
    <property type="term" value="F:tryptophan synthase activity"/>
    <property type="evidence" value="ECO:0007669"/>
    <property type="project" value="UniProtKB-EC"/>
</dbReference>
<dbReference type="PANTHER" id="PTHR43406">
    <property type="entry name" value="TRYPTOPHAN SYNTHASE, ALPHA CHAIN"/>
    <property type="match status" value="1"/>
</dbReference>
<evidence type="ECO:0000313" key="10">
    <source>
        <dbReference type="EMBL" id="CBH74568.1"/>
    </source>
</evidence>
<dbReference type="PANTHER" id="PTHR43406:SF1">
    <property type="entry name" value="TRYPTOPHAN SYNTHASE ALPHA CHAIN, CHLOROPLASTIC"/>
    <property type="match status" value="1"/>
</dbReference>
<dbReference type="FunFam" id="3.20.20.70:FF:000037">
    <property type="entry name" value="Tryptophan synthase alpha chain"/>
    <property type="match status" value="1"/>
</dbReference>
<name>E6PDN3_9ZZZZ</name>
<dbReference type="GO" id="GO:0005829">
    <property type="term" value="C:cytosol"/>
    <property type="evidence" value="ECO:0007669"/>
    <property type="project" value="TreeGrafter"/>
</dbReference>
<comment type="caution">
    <text evidence="10">The sequence shown here is derived from an EMBL/GenBank/DDBJ whole genome shotgun (WGS) entry which is preliminary data.</text>
</comment>
<keyword evidence="5" id="KW-0028">Amino-acid biosynthesis</keyword>
<evidence type="ECO:0000256" key="1">
    <source>
        <dbReference type="ARBA" id="ARBA00003365"/>
    </source>
</evidence>
<dbReference type="InterPro" id="IPR013785">
    <property type="entry name" value="Aldolase_TIM"/>
</dbReference>
<sequence>MRLTDAFAAESKLRPKFIPYVMAGDPNLATTEAVVRALARNGATAIELGIPYGDPLADGPTIAAAGARALAAGVTIEDVLALVARLAPEISASIVLFTYFNPLDRYGLERFARDAAGAGAGAVIVPDITLEESEELRAIFARHGIDVPMLVAPSTPPERAVKIAAASTGFLYIVSRLGVTGAASEPDFAPMRRQVAALRAATDLPLALGFGVSRSEHVRAIADNVDAAIVGSAFIDALAGLSGEDAVAAADRFVAELFAHD</sequence>
<dbReference type="CDD" id="cd04724">
    <property type="entry name" value="Tryptophan_synthase_alpha"/>
    <property type="match status" value="1"/>
</dbReference>
<evidence type="ECO:0000256" key="6">
    <source>
        <dbReference type="ARBA" id="ARBA00022822"/>
    </source>
</evidence>
<evidence type="ECO:0000256" key="8">
    <source>
        <dbReference type="ARBA" id="ARBA00023239"/>
    </source>
</evidence>
<comment type="catalytic activity">
    <reaction evidence="9">
        <text>(1S,2R)-1-C-(indol-3-yl)glycerol 3-phosphate + L-serine = D-glyceraldehyde 3-phosphate + L-tryptophan + H2O</text>
        <dbReference type="Rhea" id="RHEA:10532"/>
        <dbReference type="ChEBI" id="CHEBI:15377"/>
        <dbReference type="ChEBI" id="CHEBI:33384"/>
        <dbReference type="ChEBI" id="CHEBI:57912"/>
        <dbReference type="ChEBI" id="CHEBI:58866"/>
        <dbReference type="ChEBI" id="CHEBI:59776"/>
        <dbReference type="EC" id="4.2.1.20"/>
    </reaction>
</comment>
<accession>E6PDN3</accession>
<dbReference type="AlphaFoldDB" id="E6PDN3"/>
<evidence type="ECO:0000256" key="9">
    <source>
        <dbReference type="ARBA" id="ARBA00049047"/>
    </source>
</evidence>
<evidence type="ECO:0000256" key="2">
    <source>
        <dbReference type="ARBA" id="ARBA00004733"/>
    </source>
</evidence>
<evidence type="ECO:0000256" key="7">
    <source>
        <dbReference type="ARBA" id="ARBA00023141"/>
    </source>
</evidence>
<dbReference type="SUPFAM" id="SSF51366">
    <property type="entry name" value="Ribulose-phoshate binding barrel"/>
    <property type="match status" value="1"/>
</dbReference>
<reference evidence="10" key="1">
    <citation type="submission" date="2009-10" db="EMBL/GenBank/DDBJ databases">
        <title>Diversity of trophic interactions inside an arsenic-rich microbial ecosystem.</title>
        <authorList>
            <person name="Bertin P.N."/>
            <person name="Heinrich-Salmeron A."/>
            <person name="Pelletier E."/>
            <person name="Goulhen-Chollet F."/>
            <person name="Arsene-Ploetze F."/>
            <person name="Gallien S."/>
            <person name="Calteau A."/>
            <person name="Vallenet D."/>
            <person name="Casiot C."/>
            <person name="Chane-Woon-Ming B."/>
            <person name="Giloteaux L."/>
            <person name="Barakat M."/>
            <person name="Bonnefoy V."/>
            <person name="Bruneel O."/>
            <person name="Chandler M."/>
            <person name="Cleiss J."/>
            <person name="Duran R."/>
            <person name="Elbaz-Poulichet F."/>
            <person name="Fonknechten N."/>
            <person name="Lauga B."/>
            <person name="Mornico D."/>
            <person name="Ortet P."/>
            <person name="Schaeffer C."/>
            <person name="Siguier P."/>
            <person name="Alexander Thil Smith A."/>
            <person name="Van Dorsselaer A."/>
            <person name="Weissenbach J."/>
            <person name="Medigue C."/>
            <person name="Le Paslier D."/>
        </authorList>
    </citation>
    <scope>NUCLEOTIDE SEQUENCE</scope>
</reference>
<dbReference type="NCBIfam" id="TIGR00262">
    <property type="entry name" value="trpA"/>
    <property type="match status" value="1"/>
</dbReference>
<proteinExistence type="inferred from homology"/>
<keyword evidence="6" id="KW-0822">Tryptophan biosynthesis</keyword>
<comment type="pathway">
    <text evidence="2">Amino-acid biosynthesis; L-tryptophan biosynthesis; L-tryptophan from chorismate: step 5/5.</text>
</comment>
<evidence type="ECO:0000256" key="5">
    <source>
        <dbReference type="ARBA" id="ARBA00022605"/>
    </source>
</evidence>
<dbReference type="UniPathway" id="UPA00035">
    <property type="reaction ID" value="UER00044"/>
</dbReference>
<dbReference type="EMBL" id="CABL01000002">
    <property type="protein sequence ID" value="CBH74568.1"/>
    <property type="molecule type" value="Genomic_DNA"/>
</dbReference>
<dbReference type="Pfam" id="PF00290">
    <property type="entry name" value="Trp_syntA"/>
    <property type="match status" value="1"/>
</dbReference>